<dbReference type="EMBL" id="VIXA01000002">
    <property type="protein sequence ID" value="TWG21916.1"/>
    <property type="molecule type" value="Genomic_DNA"/>
</dbReference>
<accession>A0A561WDI6</accession>
<dbReference type="GO" id="GO:0006352">
    <property type="term" value="P:DNA-templated transcription initiation"/>
    <property type="evidence" value="ECO:0007669"/>
    <property type="project" value="InterPro"/>
</dbReference>
<dbReference type="InterPro" id="IPR039425">
    <property type="entry name" value="RNA_pol_sigma-70-like"/>
</dbReference>
<evidence type="ECO:0000259" key="6">
    <source>
        <dbReference type="Pfam" id="PF04542"/>
    </source>
</evidence>
<evidence type="ECO:0000256" key="5">
    <source>
        <dbReference type="SAM" id="MobiDB-lite"/>
    </source>
</evidence>
<keyword evidence="2" id="KW-0805">Transcription regulation</keyword>
<feature type="domain" description="RNA polymerase sigma-70 region 2" evidence="6">
    <location>
        <begin position="23"/>
        <end position="76"/>
    </location>
</feature>
<dbReference type="NCBIfam" id="TIGR02937">
    <property type="entry name" value="sigma70-ECF"/>
    <property type="match status" value="1"/>
</dbReference>
<keyword evidence="9" id="KW-1185">Reference proteome</keyword>
<dbReference type="InterPro" id="IPR013325">
    <property type="entry name" value="RNA_pol_sigma_r2"/>
</dbReference>
<dbReference type="PANTHER" id="PTHR43133">
    <property type="entry name" value="RNA POLYMERASE ECF-TYPE SIGMA FACTO"/>
    <property type="match status" value="1"/>
</dbReference>
<dbReference type="GO" id="GO:0016987">
    <property type="term" value="F:sigma factor activity"/>
    <property type="evidence" value="ECO:0007669"/>
    <property type="project" value="UniProtKB-KW"/>
</dbReference>
<dbReference type="AlphaFoldDB" id="A0A561WDI6"/>
<protein>
    <submittedName>
        <fullName evidence="8">RNA polymerase sigma-70 factor (ECF subfamily)</fullName>
    </submittedName>
</protein>
<keyword evidence="3" id="KW-0731">Sigma factor</keyword>
<dbReference type="RefSeq" id="WP_154939791.1">
    <property type="nucleotide sequence ID" value="NZ_VIXA01000002.1"/>
</dbReference>
<dbReference type="PANTHER" id="PTHR43133:SF25">
    <property type="entry name" value="RNA POLYMERASE SIGMA FACTOR RFAY-RELATED"/>
    <property type="match status" value="1"/>
</dbReference>
<dbReference type="SUPFAM" id="SSF88946">
    <property type="entry name" value="Sigma2 domain of RNA polymerase sigma factors"/>
    <property type="match status" value="1"/>
</dbReference>
<reference evidence="8 9" key="1">
    <citation type="submission" date="2019-06" db="EMBL/GenBank/DDBJ databases">
        <title>Sequencing the genomes of 1000 actinobacteria strains.</title>
        <authorList>
            <person name="Klenk H.-P."/>
        </authorList>
    </citation>
    <scope>NUCLEOTIDE SEQUENCE [LARGE SCALE GENOMIC DNA]</scope>
    <source>
        <strain evidence="8 9">DSM 102131</strain>
    </source>
</reference>
<sequence>MSRADGSAREERFRSLHTGTYADLLRFVERRVPVTEAEDIVSTVFLTAWRRFDEVPDDARPWLFAVARKTMANQTRGWLRRQALDVRLVSLEARELSDGTVSAAMRIDLERAWRVLRPADREVLALVAFDGLTAEQAAIVLCCRRSTFAMRLGRARQRLRAALEPTESVAPSSFRPHDFKEQQAWTRA</sequence>
<dbReference type="Pfam" id="PF08281">
    <property type="entry name" value="Sigma70_r4_2"/>
    <property type="match status" value="1"/>
</dbReference>
<dbReference type="Gene3D" id="1.10.1740.10">
    <property type="match status" value="1"/>
</dbReference>
<feature type="region of interest" description="Disordered" evidence="5">
    <location>
        <begin position="169"/>
        <end position="188"/>
    </location>
</feature>
<dbReference type="Gene3D" id="1.10.10.10">
    <property type="entry name" value="Winged helix-like DNA-binding domain superfamily/Winged helix DNA-binding domain"/>
    <property type="match status" value="1"/>
</dbReference>
<dbReference type="InterPro" id="IPR013249">
    <property type="entry name" value="RNA_pol_sigma70_r4_t2"/>
</dbReference>
<dbReference type="GO" id="GO:0003677">
    <property type="term" value="F:DNA binding"/>
    <property type="evidence" value="ECO:0007669"/>
    <property type="project" value="InterPro"/>
</dbReference>
<dbReference type="OrthoDB" id="3747638at2"/>
<proteinExistence type="inferred from homology"/>
<dbReference type="InterPro" id="IPR013324">
    <property type="entry name" value="RNA_pol_sigma_r3/r4-like"/>
</dbReference>
<name>A0A561WDI6_9ACTN</name>
<evidence type="ECO:0000313" key="9">
    <source>
        <dbReference type="Proteomes" id="UP000319927"/>
    </source>
</evidence>
<dbReference type="SUPFAM" id="SSF88659">
    <property type="entry name" value="Sigma3 and sigma4 domains of RNA polymerase sigma factors"/>
    <property type="match status" value="1"/>
</dbReference>
<evidence type="ECO:0000256" key="4">
    <source>
        <dbReference type="ARBA" id="ARBA00023163"/>
    </source>
</evidence>
<evidence type="ECO:0000313" key="8">
    <source>
        <dbReference type="EMBL" id="TWG21916.1"/>
    </source>
</evidence>
<dbReference type="InterPro" id="IPR014284">
    <property type="entry name" value="RNA_pol_sigma-70_dom"/>
</dbReference>
<dbReference type="Proteomes" id="UP000319927">
    <property type="component" value="Unassembled WGS sequence"/>
</dbReference>
<dbReference type="Pfam" id="PF04542">
    <property type="entry name" value="Sigma70_r2"/>
    <property type="match status" value="1"/>
</dbReference>
<evidence type="ECO:0000256" key="2">
    <source>
        <dbReference type="ARBA" id="ARBA00023015"/>
    </source>
</evidence>
<evidence type="ECO:0000256" key="3">
    <source>
        <dbReference type="ARBA" id="ARBA00023082"/>
    </source>
</evidence>
<comment type="caution">
    <text evidence="8">The sequence shown here is derived from an EMBL/GenBank/DDBJ whole genome shotgun (WGS) entry which is preliminary data.</text>
</comment>
<evidence type="ECO:0000259" key="7">
    <source>
        <dbReference type="Pfam" id="PF08281"/>
    </source>
</evidence>
<dbReference type="InterPro" id="IPR036388">
    <property type="entry name" value="WH-like_DNA-bd_sf"/>
</dbReference>
<dbReference type="InterPro" id="IPR007627">
    <property type="entry name" value="RNA_pol_sigma70_r2"/>
</dbReference>
<feature type="domain" description="RNA polymerase sigma factor 70 region 4 type 2" evidence="7">
    <location>
        <begin position="109"/>
        <end position="159"/>
    </location>
</feature>
<organism evidence="8 9">
    <name type="scientific">Micromonospora palomenae</name>
    <dbReference type="NCBI Taxonomy" id="1461247"/>
    <lineage>
        <taxon>Bacteria</taxon>
        <taxon>Bacillati</taxon>
        <taxon>Actinomycetota</taxon>
        <taxon>Actinomycetes</taxon>
        <taxon>Micromonosporales</taxon>
        <taxon>Micromonosporaceae</taxon>
        <taxon>Micromonospora</taxon>
    </lineage>
</organism>
<comment type="similarity">
    <text evidence="1">Belongs to the sigma-70 factor family. ECF subfamily.</text>
</comment>
<evidence type="ECO:0000256" key="1">
    <source>
        <dbReference type="ARBA" id="ARBA00010641"/>
    </source>
</evidence>
<keyword evidence="4" id="KW-0804">Transcription</keyword>
<gene>
    <name evidence="8" type="ORF">FHX75_12433</name>
</gene>